<gene>
    <name evidence="8" type="primary">PHOX2B</name>
    <name evidence="8" type="ORF">BLAG_LOCUS21534</name>
</gene>
<dbReference type="GO" id="GO:0000977">
    <property type="term" value="F:RNA polymerase II transcription regulatory region sequence-specific DNA binding"/>
    <property type="evidence" value="ECO:0007669"/>
    <property type="project" value="TreeGrafter"/>
</dbReference>
<dbReference type="FunFam" id="1.10.10.60:FF:000207">
    <property type="entry name" value="paired mesoderm homeobox protein 2A"/>
    <property type="match status" value="1"/>
</dbReference>
<dbReference type="Gene3D" id="1.10.10.60">
    <property type="entry name" value="Homeodomain-like"/>
    <property type="match status" value="1"/>
</dbReference>
<keyword evidence="9" id="KW-1185">Reference proteome</keyword>
<feature type="region of interest" description="Disordered" evidence="6">
    <location>
        <begin position="288"/>
        <end position="373"/>
    </location>
</feature>
<comment type="subcellular location">
    <subcellularLocation>
        <location evidence="1 5">Nucleus</location>
    </subcellularLocation>
</comment>
<dbReference type="Pfam" id="PF00046">
    <property type="entry name" value="Homeodomain"/>
    <property type="match status" value="1"/>
</dbReference>
<keyword evidence="2 5" id="KW-0238">DNA-binding</keyword>
<dbReference type="InterPro" id="IPR050649">
    <property type="entry name" value="Paired_Homeobox_TFs"/>
</dbReference>
<dbReference type="OrthoDB" id="6159439at2759"/>
<feature type="compositionally biased region" description="Polar residues" evidence="6">
    <location>
        <begin position="353"/>
        <end position="366"/>
    </location>
</feature>
<evidence type="ECO:0000259" key="7">
    <source>
        <dbReference type="SMART" id="SM00389"/>
    </source>
</evidence>
<feature type="compositionally biased region" description="Basic and acidic residues" evidence="6">
    <location>
        <begin position="75"/>
        <end position="87"/>
    </location>
</feature>
<evidence type="ECO:0000256" key="1">
    <source>
        <dbReference type="ARBA" id="ARBA00004123"/>
    </source>
</evidence>
<dbReference type="PANTHER" id="PTHR24329:SF543">
    <property type="entry name" value="FI01017P-RELATED"/>
    <property type="match status" value="1"/>
</dbReference>
<name>A0A8K0A4Z7_BRALA</name>
<dbReference type="GO" id="GO:0000981">
    <property type="term" value="F:DNA-binding transcription factor activity, RNA polymerase II-specific"/>
    <property type="evidence" value="ECO:0007669"/>
    <property type="project" value="InterPro"/>
</dbReference>
<feature type="compositionally biased region" description="Basic and acidic residues" evidence="6">
    <location>
        <begin position="19"/>
        <end position="31"/>
    </location>
</feature>
<dbReference type="InterPro" id="IPR009057">
    <property type="entry name" value="Homeodomain-like_sf"/>
</dbReference>
<evidence type="ECO:0000256" key="3">
    <source>
        <dbReference type="ARBA" id="ARBA00023155"/>
    </source>
</evidence>
<organism evidence="8 9">
    <name type="scientific">Branchiostoma lanceolatum</name>
    <name type="common">Common lancelet</name>
    <name type="synonym">Amphioxus lanceolatum</name>
    <dbReference type="NCBI Taxonomy" id="7740"/>
    <lineage>
        <taxon>Eukaryota</taxon>
        <taxon>Metazoa</taxon>
        <taxon>Chordata</taxon>
        <taxon>Cephalochordata</taxon>
        <taxon>Leptocardii</taxon>
        <taxon>Amphioxiformes</taxon>
        <taxon>Branchiostomatidae</taxon>
        <taxon>Branchiostoma</taxon>
    </lineage>
</organism>
<feature type="region of interest" description="Disordered" evidence="6">
    <location>
        <begin position="69"/>
        <end position="104"/>
    </location>
</feature>
<accession>A0A8K0A4Z7</accession>
<dbReference type="EMBL" id="OV696691">
    <property type="protein sequence ID" value="CAH1268705.1"/>
    <property type="molecule type" value="Genomic_DNA"/>
</dbReference>
<feature type="compositionally biased region" description="Gly residues" evidence="6">
    <location>
        <begin position="45"/>
        <end position="55"/>
    </location>
</feature>
<dbReference type="InterPro" id="IPR001356">
    <property type="entry name" value="HD"/>
</dbReference>
<dbReference type="CDD" id="cd00086">
    <property type="entry name" value="homeodomain"/>
    <property type="match status" value="1"/>
</dbReference>
<dbReference type="AlphaFoldDB" id="A0A8K0A4Z7"/>
<reference evidence="8" key="1">
    <citation type="submission" date="2022-01" db="EMBL/GenBank/DDBJ databases">
        <authorList>
            <person name="Braso-Vives M."/>
        </authorList>
    </citation>
    <scope>NUCLEOTIDE SEQUENCE</scope>
</reference>
<feature type="region of interest" description="Disordered" evidence="6">
    <location>
        <begin position="1"/>
        <end position="55"/>
    </location>
</feature>
<evidence type="ECO:0000256" key="2">
    <source>
        <dbReference type="ARBA" id="ARBA00023125"/>
    </source>
</evidence>
<proteinExistence type="predicted"/>
<dbReference type="GO" id="GO:0005634">
    <property type="term" value="C:nucleus"/>
    <property type="evidence" value="ECO:0007669"/>
    <property type="project" value="UniProtKB-SubCell"/>
</dbReference>
<evidence type="ECO:0000256" key="6">
    <source>
        <dbReference type="SAM" id="MobiDB-lite"/>
    </source>
</evidence>
<evidence type="ECO:0000256" key="4">
    <source>
        <dbReference type="ARBA" id="ARBA00023242"/>
    </source>
</evidence>
<feature type="compositionally biased region" description="Low complexity" evidence="6">
    <location>
        <begin position="310"/>
        <end position="345"/>
    </location>
</feature>
<dbReference type="GO" id="GO:0045944">
    <property type="term" value="P:positive regulation of transcription by RNA polymerase II"/>
    <property type="evidence" value="ECO:0007669"/>
    <property type="project" value="UniProtKB-ARBA"/>
</dbReference>
<keyword evidence="4 5" id="KW-0539">Nucleus</keyword>
<feature type="domain" description="Homeobox" evidence="7">
    <location>
        <begin position="230"/>
        <end position="292"/>
    </location>
</feature>
<dbReference type="SMART" id="SM00389">
    <property type="entry name" value="HOX"/>
    <property type="match status" value="1"/>
</dbReference>
<evidence type="ECO:0000313" key="8">
    <source>
        <dbReference type="EMBL" id="CAH1268705.1"/>
    </source>
</evidence>
<feature type="compositionally biased region" description="Basic and acidic residues" evidence="6">
    <location>
        <begin position="288"/>
        <end position="309"/>
    </location>
</feature>
<sequence>MARGEHGVPPGDGVPPPGVDHKTPDRAERAPGRMATSPGGKVASQGGGGRPWGGGDLCNVIVTRLQSSAPPFSSNERHVVEPARRDTVTNSPNFPRGTDTGNPPAMEYPYLNTSLYDSCMSNIDPSITSSYPDFSSCTQLQGSQGYQYSPIRNHSFPTTCPPGPAAANCSLPSMRDPHHQPTPYTPADAYGSLWNTSKVGALKDERHDYITAQYKLFHDGPPGLHEKRKQRRIRTTFTSAQLKELERVFAETHYPDIYTREELALKIDLTEARVQVWFQNRRAKFRKQERLATEAKAKAKKDAEDKAGKGDVSSGSEASASSTPGTATTSAAAPTITSSPSPSGSGSHGGSAWNTLQPITAPSSDTLPPAGGPYASVLGNLTAAAAAAKVTGEESPTRSLYSP</sequence>
<evidence type="ECO:0000256" key="5">
    <source>
        <dbReference type="RuleBase" id="RU000682"/>
    </source>
</evidence>
<evidence type="ECO:0000313" key="9">
    <source>
        <dbReference type="Proteomes" id="UP000838412"/>
    </source>
</evidence>
<dbReference type="Proteomes" id="UP000838412">
    <property type="component" value="Chromosome 6"/>
</dbReference>
<dbReference type="PROSITE" id="PS00027">
    <property type="entry name" value="HOMEOBOX_1"/>
    <property type="match status" value="1"/>
</dbReference>
<dbReference type="InterPro" id="IPR017970">
    <property type="entry name" value="Homeobox_CS"/>
</dbReference>
<dbReference type="PANTHER" id="PTHR24329">
    <property type="entry name" value="HOMEOBOX PROTEIN ARISTALESS"/>
    <property type="match status" value="1"/>
</dbReference>
<keyword evidence="3 5" id="KW-0371">Homeobox</keyword>
<protein>
    <submittedName>
        <fullName evidence="8">PHOX2B protein</fullName>
    </submittedName>
</protein>
<dbReference type="SUPFAM" id="SSF46689">
    <property type="entry name" value="Homeodomain-like"/>
    <property type="match status" value="1"/>
</dbReference>